<keyword evidence="2" id="KW-1185">Reference proteome</keyword>
<protein>
    <submittedName>
        <fullName evidence="1">Uncharacterized protein</fullName>
    </submittedName>
</protein>
<name>A0AAV4XTX0_CAEEX</name>
<proteinExistence type="predicted"/>
<evidence type="ECO:0000313" key="1">
    <source>
        <dbReference type="EMBL" id="GIY97379.1"/>
    </source>
</evidence>
<comment type="caution">
    <text evidence="1">The sequence shown here is derived from an EMBL/GenBank/DDBJ whole genome shotgun (WGS) entry which is preliminary data.</text>
</comment>
<gene>
    <name evidence="1" type="ORF">CEXT_617231</name>
</gene>
<accession>A0AAV4XTX0</accession>
<dbReference type="Proteomes" id="UP001054945">
    <property type="component" value="Unassembled WGS sequence"/>
</dbReference>
<evidence type="ECO:0000313" key="2">
    <source>
        <dbReference type="Proteomes" id="UP001054945"/>
    </source>
</evidence>
<reference evidence="1 2" key="1">
    <citation type="submission" date="2021-06" db="EMBL/GenBank/DDBJ databases">
        <title>Caerostris extrusa draft genome.</title>
        <authorList>
            <person name="Kono N."/>
            <person name="Arakawa K."/>
        </authorList>
    </citation>
    <scope>NUCLEOTIDE SEQUENCE [LARGE SCALE GENOMIC DNA]</scope>
</reference>
<dbReference type="AlphaFoldDB" id="A0AAV4XTX0"/>
<dbReference type="EMBL" id="BPLR01018153">
    <property type="protein sequence ID" value="GIY97379.1"/>
    <property type="molecule type" value="Genomic_DNA"/>
</dbReference>
<organism evidence="1 2">
    <name type="scientific">Caerostris extrusa</name>
    <name type="common">Bark spider</name>
    <name type="synonym">Caerostris bankana</name>
    <dbReference type="NCBI Taxonomy" id="172846"/>
    <lineage>
        <taxon>Eukaryota</taxon>
        <taxon>Metazoa</taxon>
        <taxon>Ecdysozoa</taxon>
        <taxon>Arthropoda</taxon>
        <taxon>Chelicerata</taxon>
        <taxon>Arachnida</taxon>
        <taxon>Araneae</taxon>
        <taxon>Araneomorphae</taxon>
        <taxon>Entelegynae</taxon>
        <taxon>Araneoidea</taxon>
        <taxon>Araneidae</taxon>
        <taxon>Caerostris</taxon>
    </lineage>
</organism>
<sequence>MANGNFDIEKYRHIFKPIFYGKKSSILDLPPYETKKQSYYLKNSSQRIISFEYRTAIPFSHCFSEEYQIQRCCPSHHMMSFRIIRGHVNTVRDYV</sequence>